<comment type="catalytic activity">
    <reaction evidence="8">
        <text>fluoride(in) = fluoride(out)</text>
        <dbReference type="Rhea" id="RHEA:76159"/>
        <dbReference type="ChEBI" id="CHEBI:17051"/>
    </reaction>
    <physiologicalReaction direction="left-to-right" evidence="8">
        <dbReference type="Rhea" id="RHEA:76160"/>
    </physiologicalReaction>
</comment>
<keyword evidence="10" id="KW-0479">Metal-binding</keyword>
<dbReference type="Proteomes" id="UP000077271">
    <property type="component" value="Unassembled WGS sequence"/>
</dbReference>
<organism evidence="11 12">
    <name type="scientific">Domibacillus aminovorans</name>
    <dbReference type="NCBI Taxonomy" id="29332"/>
    <lineage>
        <taxon>Bacteria</taxon>
        <taxon>Bacillati</taxon>
        <taxon>Bacillota</taxon>
        <taxon>Bacilli</taxon>
        <taxon>Bacillales</taxon>
        <taxon>Bacillaceae</taxon>
        <taxon>Domibacillus</taxon>
    </lineage>
</organism>
<evidence type="ECO:0000256" key="10">
    <source>
        <dbReference type="HAMAP-Rule" id="MF_00454"/>
    </source>
</evidence>
<protein>
    <recommendedName>
        <fullName evidence="10">Fluoride-specific ion channel FluC</fullName>
    </recommendedName>
</protein>
<dbReference type="Pfam" id="PF02537">
    <property type="entry name" value="CRCB"/>
    <property type="match status" value="1"/>
</dbReference>
<keyword evidence="3 10" id="KW-0812">Transmembrane</keyword>
<dbReference type="InterPro" id="IPR003691">
    <property type="entry name" value="FluC"/>
</dbReference>
<evidence type="ECO:0000256" key="3">
    <source>
        <dbReference type="ARBA" id="ARBA00022692"/>
    </source>
</evidence>
<gene>
    <name evidence="10" type="primary">fluC</name>
    <name evidence="10" type="synonym">crcB</name>
    <name evidence="11" type="ORF">AWH48_17565</name>
</gene>
<dbReference type="PANTHER" id="PTHR28259">
    <property type="entry name" value="FLUORIDE EXPORT PROTEIN 1-RELATED"/>
    <property type="match status" value="1"/>
</dbReference>
<dbReference type="GO" id="GO:0046872">
    <property type="term" value="F:metal ion binding"/>
    <property type="evidence" value="ECO:0007669"/>
    <property type="project" value="UniProtKB-KW"/>
</dbReference>
<reference evidence="11 12" key="1">
    <citation type="submission" date="2016-01" db="EMBL/GenBank/DDBJ databases">
        <title>Investigation of taxonomic status of Bacillus aminovorans.</title>
        <authorList>
            <person name="Verma A."/>
            <person name="Pal Y."/>
            <person name="Krishnamurthi S."/>
        </authorList>
    </citation>
    <scope>NUCLEOTIDE SEQUENCE [LARGE SCALE GENOMIC DNA]</scope>
    <source>
        <strain evidence="11 12">DSM 4337</strain>
    </source>
</reference>
<feature type="transmembrane region" description="Helical" evidence="10">
    <location>
        <begin position="7"/>
        <end position="29"/>
    </location>
</feature>
<dbReference type="RefSeq" id="WP_018395380.1">
    <property type="nucleotide sequence ID" value="NZ_LQWZ01000008.1"/>
</dbReference>
<keyword evidence="5 10" id="KW-0472">Membrane</keyword>
<accession>A0A177KYR9</accession>
<comment type="subcellular location">
    <subcellularLocation>
        <location evidence="1 10">Cell membrane</location>
        <topology evidence="1 10">Multi-pass membrane protein</topology>
    </subcellularLocation>
</comment>
<feature type="binding site" evidence="10">
    <location>
        <position position="73"/>
    </location>
    <ligand>
        <name>Na(+)</name>
        <dbReference type="ChEBI" id="CHEBI:29101"/>
        <note>structural</note>
    </ligand>
</feature>
<comment type="function">
    <text evidence="9 10">Fluoride-specific ion channel. Important for reducing fluoride concentration in the cell, thus reducing its toxicity.</text>
</comment>
<dbReference type="AlphaFoldDB" id="A0A177KYR9"/>
<feature type="transmembrane region" description="Helical" evidence="10">
    <location>
        <begin position="67"/>
        <end position="89"/>
    </location>
</feature>
<evidence type="ECO:0000256" key="1">
    <source>
        <dbReference type="ARBA" id="ARBA00004651"/>
    </source>
</evidence>
<evidence type="ECO:0000256" key="2">
    <source>
        <dbReference type="ARBA" id="ARBA00022475"/>
    </source>
</evidence>
<evidence type="ECO:0000256" key="8">
    <source>
        <dbReference type="ARBA" id="ARBA00035585"/>
    </source>
</evidence>
<proteinExistence type="inferred from homology"/>
<keyword evidence="10" id="KW-0813">Transport</keyword>
<comment type="caution">
    <text evidence="11">The sequence shown here is derived from an EMBL/GenBank/DDBJ whole genome shotgun (WGS) entry which is preliminary data.</text>
</comment>
<dbReference type="NCBIfam" id="TIGR00494">
    <property type="entry name" value="crcB"/>
    <property type="match status" value="1"/>
</dbReference>
<feature type="transmembrane region" description="Helical" evidence="10">
    <location>
        <begin position="35"/>
        <end position="55"/>
    </location>
</feature>
<dbReference type="PANTHER" id="PTHR28259:SF1">
    <property type="entry name" value="FLUORIDE EXPORT PROTEIN 1-RELATED"/>
    <property type="match status" value="1"/>
</dbReference>
<name>A0A177KYR9_9BACI</name>
<feature type="transmembrane region" description="Helical" evidence="10">
    <location>
        <begin position="95"/>
        <end position="114"/>
    </location>
</feature>
<keyword evidence="10" id="KW-0915">Sodium</keyword>
<evidence type="ECO:0000313" key="11">
    <source>
        <dbReference type="EMBL" id="OAH58559.1"/>
    </source>
</evidence>
<keyword evidence="2 10" id="KW-1003">Cell membrane</keyword>
<dbReference type="GO" id="GO:0140114">
    <property type="term" value="P:cellular detoxification of fluoride"/>
    <property type="evidence" value="ECO:0007669"/>
    <property type="project" value="UniProtKB-UniRule"/>
</dbReference>
<evidence type="ECO:0000256" key="6">
    <source>
        <dbReference type="ARBA" id="ARBA00023303"/>
    </source>
</evidence>
<comment type="similarity">
    <text evidence="7 10">Belongs to the fluoride channel Fluc/FEX (TC 1.A.43) family.</text>
</comment>
<keyword evidence="6 10" id="KW-0407">Ion channel</keyword>
<evidence type="ECO:0000313" key="12">
    <source>
        <dbReference type="Proteomes" id="UP000077271"/>
    </source>
</evidence>
<dbReference type="GO" id="GO:0062054">
    <property type="term" value="F:fluoride channel activity"/>
    <property type="evidence" value="ECO:0007669"/>
    <property type="project" value="UniProtKB-UniRule"/>
</dbReference>
<comment type="activity regulation">
    <text evidence="10">Na(+) is not transported, but it plays an essential structural role and its presence is essential for fluoride channel function.</text>
</comment>
<keyword evidence="4 10" id="KW-1133">Transmembrane helix</keyword>
<sequence length="122" mass="13327">MNIYILVGIGGMIGAVLRYSVSILTALWWSGSFPVATLLANYIGCFLLPFLSFKLKGVVSTDVQKAVTAGMIGSFTTFSAFSVETIVLFESGNIFEGWLYLFLSIIGGLVFVRLGDRKERLI</sequence>
<evidence type="ECO:0000256" key="5">
    <source>
        <dbReference type="ARBA" id="ARBA00023136"/>
    </source>
</evidence>
<dbReference type="HAMAP" id="MF_00454">
    <property type="entry name" value="FluC"/>
    <property type="match status" value="1"/>
</dbReference>
<dbReference type="EMBL" id="LQWZ01000008">
    <property type="protein sequence ID" value="OAH58559.1"/>
    <property type="molecule type" value="Genomic_DNA"/>
</dbReference>
<keyword evidence="10" id="KW-0406">Ion transport</keyword>
<evidence type="ECO:0000256" key="9">
    <source>
        <dbReference type="ARBA" id="ARBA00049940"/>
    </source>
</evidence>
<dbReference type="OrthoDB" id="9799631at2"/>
<dbReference type="GO" id="GO:0005886">
    <property type="term" value="C:plasma membrane"/>
    <property type="evidence" value="ECO:0007669"/>
    <property type="project" value="UniProtKB-SubCell"/>
</dbReference>
<evidence type="ECO:0000256" key="4">
    <source>
        <dbReference type="ARBA" id="ARBA00022989"/>
    </source>
</evidence>
<evidence type="ECO:0000256" key="7">
    <source>
        <dbReference type="ARBA" id="ARBA00035120"/>
    </source>
</evidence>
<feature type="binding site" evidence="10">
    <location>
        <position position="76"/>
    </location>
    <ligand>
        <name>Na(+)</name>
        <dbReference type="ChEBI" id="CHEBI:29101"/>
        <note>structural</note>
    </ligand>
</feature>